<gene>
    <name evidence="3" type="primary">8032743</name>
    <name evidence="2" type="ORF">IscW_ISCW020318</name>
</gene>
<keyword evidence="4" id="KW-1185">Reference proteome</keyword>
<dbReference type="Proteomes" id="UP000001555">
    <property type="component" value="Unassembled WGS sequence"/>
</dbReference>
<reference evidence="3" key="2">
    <citation type="submission" date="2020-05" db="UniProtKB">
        <authorList>
            <consortium name="EnsemblMetazoa"/>
        </authorList>
    </citation>
    <scope>IDENTIFICATION</scope>
    <source>
        <strain evidence="3">wikel</strain>
    </source>
</reference>
<evidence type="ECO:0000313" key="2">
    <source>
        <dbReference type="EMBL" id="EEC11246.1"/>
    </source>
</evidence>
<feature type="region of interest" description="Disordered" evidence="1">
    <location>
        <begin position="128"/>
        <end position="156"/>
    </location>
</feature>
<dbReference type="InParanoid" id="B7PXC4"/>
<protein>
    <submittedName>
        <fullName evidence="2 3">Uncharacterized protein</fullName>
    </submittedName>
</protein>
<dbReference type="HOGENOM" id="CLU_1469802_0_0_1"/>
<dbReference type="EMBL" id="DS813296">
    <property type="protein sequence ID" value="EEC11246.1"/>
    <property type="molecule type" value="Genomic_DNA"/>
</dbReference>
<dbReference type="EMBL" id="ABJB010610683">
    <property type="status" value="NOT_ANNOTATED_CDS"/>
    <property type="molecule type" value="Genomic_DNA"/>
</dbReference>
<evidence type="ECO:0000256" key="1">
    <source>
        <dbReference type="SAM" id="MobiDB-lite"/>
    </source>
</evidence>
<proteinExistence type="predicted"/>
<dbReference type="VEuPathDB" id="VectorBase:ISCP_002566"/>
<organism>
    <name type="scientific">Ixodes scapularis</name>
    <name type="common">Black-legged tick</name>
    <name type="synonym">Deer tick</name>
    <dbReference type="NCBI Taxonomy" id="6945"/>
    <lineage>
        <taxon>Eukaryota</taxon>
        <taxon>Metazoa</taxon>
        <taxon>Ecdysozoa</taxon>
        <taxon>Arthropoda</taxon>
        <taxon>Chelicerata</taxon>
        <taxon>Arachnida</taxon>
        <taxon>Acari</taxon>
        <taxon>Parasitiformes</taxon>
        <taxon>Ixodida</taxon>
        <taxon>Ixodoidea</taxon>
        <taxon>Ixodidae</taxon>
        <taxon>Ixodinae</taxon>
        <taxon>Ixodes</taxon>
    </lineage>
</organism>
<dbReference type="AlphaFoldDB" id="B7PXC4"/>
<accession>B7PXC4</accession>
<dbReference type="VEuPathDB" id="VectorBase:ISCW020318"/>
<reference evidence="2 4" key="1">
    <citation type="submission" date="2008-03" db="EMBL/GenBank/DDBJ databases">
        <title>Annotation of Ixodes scapularis.</title>
        <authorList>
            <consortium name="Ixodes scapularis Genome Project Consortium"/>
            <person name="Caler E."/>
            <person name="Hannick L.I."/>
            <person name="Bidwell S."/>
            <person name="Joardar V."/>
            <person name="Thiagarajan M."/>
            <person name="Amedeo P."/>
            <person name="Galinsky K.J."/>
            <person name="Schobel S."/>
            <person name="Inman J."/>
            <person name="Hostetler J."/>
            <person name="Miller J."/>
            <person name="Hammond M."/>
            <person name="Megy K."/>
            <person name="Lawson D."/>
            <person name="Kodira C."/>
            <person name="Sutton G."/>
            <person name="Meyer J."/>
            <person name="Hill C.A."/>
            <person name="Birren B."/>
            <person name="Nene V."/>
            <person name="Collins F."/>
            <person name="Alarcon-Chaidez F."/>
            <person name="Wikel S."/>
            <person name="Strausberg R."/>
        </authorList>
    </citation>
    <scope>NUCLEOTIDE SEQUENCE [LARGE SCALE GENOMIC DNA]</scope>
    <source>
        <strain evidence="4">Wikel</strain>
        <strain evidence="2">Wikel colony</strain>
    </source>
</reference>
<feature type="region of interest" description="Disordered" evidence="1">
    <location>
        <begin position="25"/>
        <end position="44"/>
    </location>
</feature>
<sequence>MTSHFDRWLESGYCWASASFEEMSSQTSETNASKRSLREKTRESFRKLRKENRTKINRSMGSAYYALREVRSTARQTLSNVKSAVENISNKCLQGRQTRTRYRLPPKSYSPLRCQTPVKLYTPFGIETPSPRTPGYKSARRQRTPRSCTPGTPARKLKQDLQDISDGIEELNTVAERICKRASK</sequence>
<dbReference type="PaxDb" id="6945-B7PXC4"/>
<evidence type="ECO:0000313" key="3">
    <source>
        <dbReference type="EnsemblMetazoa" id="ISCW020318-PA"/>
    </source>
</evidence>
<dbReference type="OrthoDB" id="75343at2759"/>
<evidence type="ECO:0000313" key="4">
    <source>
        <dbReference type="Proteomes" id="UP000001555"/>
    </source>
</evidence>
<dbReference type="VEuPathDB" id="VectorBase:ISCI020318"/>
<name>B7PXC4_IXOSC</name>
<dbReference type="EnsemblMetazoa" id="ISCW020318-RA">
    <property type="protein sequence ID" value="ISCW020318-PA"/>
    <property type="gene ID" value="ISCW020318"/>
</dbReference>
<feature type="compositionally biased region" description="Polar residues" evidence="1">
    <location>
        <begin position="25"/>
        <end position="34"/>
    </location>
</feature>